<dbReference type="InterPro" id="IPR017937">
    <property type="entry name" value="Thioredoxin_CS"/>
</dbReference>
<organism evidence="8 9">
    <name type="scientific">Imperialibacter roseus</name>
    <dbReference type="NCBI Taxonomy" id="1324217"/>
    <lineage>
        <taxon>Bacteria</taxon>
        <taxon>Pseudomonadati</taxon>
        <taxon>Bacteroidota</taxon>
        <taxon>Cytophagia</taxon>
        <taxon>Cytophagales</taxon>
        <taxon>Flammeovirgaceae</taxon>
        <taxon>Imperialibacter</taxon>
    </lineage>
</organism>
<dbReference type="Gene3D" id="3.40.30.10">
    <property type="entry name" value="Glutaredoxin"/>
    <property type="match status" value="1"/>
</dbReference>
<evidence type="ECO:0000313" key="8">
    <source>
        <dbReference type="EMBL" id="WOK06155.1"/>
    </source>
</evidence>
<evidence type="ECO:0000256" key="5">
    <source>
        <dbReference type="ARBA" id="ARBA00023284"/>
    </source>
</evidence>
<dbReference type="Gene3D" id="1.25.40.10">
    <property type="entry name" value="Tetratricopeptide repeat domain"/>
    <property type="match status" value="1"/>
</dbReference>
<evidence type="ECO:0000256" key="6">
    <source>
        <dbReference type="NCBIfam" id="TIGR01068"/>
    </source>
</evidence>
<evidence type="ECO:0000313" key="9">
    <source>
        <dbReference type="Proteomes" id="UP001302349"/>
    </source>
</evidence>
<dbReference type="EMBL" id="CP136051">
    <property type="protein sequence ID" value="WOK06155.1"/>
    <property type="molecule type" value="Genomic_DNA"/>
</dbReference>
<dbReference type="InterPro" id="IPR011990">
    <property type="entry name" value="TPR-like_helical_dom_sf"/>
</dbReference>
<gene>
    <name evidence="8" type="primary">trxA</name>
    <name evidence="8" type="ORF">RT717_24055</name>
</gene>
<evidence type="ECO:0000256" key="4">
    <source>
        <dbReference type="ARBA" id="ARBA00023157"/>
    </source>
</evidence>
<accession>A0ABZ0IP66</accession>
<proteinExistence type="inferred from homology"/>
<name>A0ABZ0IP66_9BACT</name>
<dbReference type="PROSITE" id="PS51352">
    <property type="entry name" value="THIOREDOXIN_2"/>
    <property type="match status" value="1"/>
</dbReference>
<keyword evidence="9" id="KW-1185">Reference proteome</keyword>
<dbReference type="PANTHER" id="PTHR45663">
    <property type="entry name" value="GEO12009P1"/>
    <property type="match status" value="1"/>
</dbReference>
<dbReference type="Proteomes" id="UP001302349">
    <property type="component" value="Chromosome"/>
</dbReference>
<evidence type="ECO:0000256" key="2">
    <source>
        <dbReference type="ARBA" id="ARBA00022448"/>
    </source>
</evidence>
<dbReference type="NCBIfam" id="TIGR01068">
    <property type="entry name" value="thioredoxin"/>
    <property type="match status" value="1"/>
</dbReference>
<dbReference type="SUPFAM" id="SSF52833">
    <property type="entry name" value="Thioredoxin-like"/>
    <property type="match status" value="1"/>
</dbReference>
<keyword evidence="5" id="KW-0676">Redox-active center</keyword>
<keyword evidence="2" id="KW-0813">Transport</keyword>
<dbReference type="RefSeq" id="WP_317488889.1">
    <property type="nucleotide sequence ID" value="NZ_CP136051.1"/>
</dbReference>
<feature type="domain" description="Thioredoxin" evidence="7">
    <location>
        <begin position="1"/>
        <end position="101"/>
    </location>
</feature>
<dbReference type="InterPro" id="IPR013766">
    <property type="entry name" value="Thioredoxin_domain"/>
</dbReference>
<reference evidence="8 9" key="1">
    <citation type="journal article" date="2023" name="Microbiol. Resour. Announc.">
        <title>Complete Genome Sequence of Imperialibacter roseus strain P4T.</title>
        <authorList>
            <person name="Tizabi D.R."/>
            <person name="Bachvaroff T."/>
            <person name="Hill R.T."/>
        </authorList>
    </citation>
    <scope>NUCLEOTIDE SEQUENCE [LARGE SCALE GENOMIC DNA]</scope>
    <source>
        <strain evidence="8 9">P4T</strain>
    </source>
</reference>
<keyword evidence="3" id="KW-0249">Electron transport</keyword>
<dbReference type="InterPro" id="IPR005746">
    <property type="entry name" value="Thioredoxin"/>
</dbReference>
<dbReference type="PROSITE" id="PS00194">
    <property type="entry name" value="THIOREDOXIN_1"/>
    <property type="match status" value="1"/>
</dbReference>
<dbReference type="InterPro" id="IPR036249">
    <property type="entry name" value="Thioredoxin-like_sf"/>
</dbReference>
<evidence type="ECO:0000259" key="7">
    <source>
        <dbReference type="PROSITE" id="PS51352"/>
    </source>
</evidence>
<dbReference type="Pfam" id="PF00085">
    <property type="entry name" value="Thioredoxin"/>
    <property type="match status" value="1"/>
</dbReference>
<dbReference type="CDD" id="cd02947">
    <property type="entry name" value="TRX_family"/>
    <property type="match status" value="1"/>
</dbReference>
<dbReference type="PANTHER" id="PTHR45663:SF11">
    <property type="entry name" value="GEO12009P1"/>
    <property type="match status" value="1"/>
</dbReference>
<dbReference type="Pfam" id="PF14561">
    <property type="entry name" value="TPR_20"/>
    <property type="match status" value="1"/>
</dbReference>
<sequence>MDFDKEVIAKSKNVPVVVDFWAPWCGPCQFLGPIIEELAGEANGAWELVKVNSDENQHLSAAYGIKGIPAVKMFHKGEVVAEFTGALPKHEIQKWLDQYLPSEEKELLSQIEQKLIAGDENALGELESFIIDYPASDEGRMLMASSIVLQDPSTAREVLLKVVNRNKFFEDIQRIEEMADFLEADISVDSAVGKKLGAAQEAFKNNDPESGISLLIEAVTIDKAFMEELPRRAAVAFFQLIGAQNELTKKYRRRFDMALY</sequence>
<comment type="similarity">
    <text evidence="1">Belongs to the thioredoxin family.</text>
</comment>
<evidence type="ECO:0000256" key="3">
    <source>
        <dbReference type="ARBA" id="ARBA00022982"/>
    </source>
</evidence>
<dbReference type="PRINTS" id="PR00421">
    <property type="entry name" value="THIOREDOXIN"/>
</dbReference>
<evidence type="ECO:0000256" key="1">
    <source>
        <dbReference type="ARBA" id="ARBA00008987"/>
    </source>
</evidence>
<protein>
    <recommendedName>
        <fullName evidence="6">Thioredoxin</fullName>
    </recommendedName>
</protein>
<keyword evidence="4" id="KW-1015">Disulfide bond</keyword>